<dbReference type="InterPro" id="IPR039537">
    <property type="entry name" value="Retrotran_Ty1/copia-like"/>
</dbReference>
<organism evidence="2 3">
    <name type="scientific">Oryza meyeriana var. granulata</name>
    <dbReference type="NCBI Taxonomy" id="110450"/>
    <lineage>
        <taxon>Eukaryota</taxon>
        <taxon>Viridiplantae</taxon>
        <taxon>Streptophyta</taxon>
        <taxon>Embryophyta</taxon>
        <taxon>Tracheophyta</taxon>
        <taxon>Spermatophyta</taxon>
        <taxon>Magnoliopsida</taxon>
        <taxon>Liliopsida</taxon>
        <taxon>Poales</taxon>
        <taxon>Poaceae</taxon>
        <taxon>BOP clade</taxon>
        <taxon>Oryzoideae</taxon>
        <taxon>Oryzeae</taxon>
        <taxon>Oryzinae</taxon>
        <taxon>Oryza</taxon>
        <taxon>Oryza meyeriana</taxon>
    </lineage>
</organism>
<dbReference type="Proteomes" id="UP000479710">
    <property type="component" value="Unassembled WGS sequence"/>
</dbReference>
<reference evidence="2 3" key="1">
    <citation type="submission" date="2019-11" db="EMBL/GenBank/DDBJ databases">
        <title>Whole genome sequence of Oryza granulata.</title>
        <authorList>
            <person name="Li W."/>
        </authorList>
    </citation>
    <scope>NUCLEOTIDE SEQUENCE [LARGE SCALE GENOMIC DNA]</scope>
    <source>
        <strain evidence="3">cv. Menghai</strain>
        <tissue evidence="2">Leaf</tissue>
    </source>
</reference>
<name>A0A6G1BX98_9ORYZ</name>
<gene>
    <name evidence="2" type="ORF">E2562_017329</name>
</gene>
<protein>
    <recommendedName>
        <fullName evidence="1">Retroviral polymerase SH3-like domain-containing protein</fullName>
    </recommendedName>
</protein>
<dbReference type="InterPro" id="IPR036397">
    <property type="entry name" value="RNaseH_sf"/>
</dbReference>
<dbReference type="EMBL" id="SPHZ02000011">
    <property type="protein sequence ID" value="KAF0892610.1"/>
    <property type="molecule type" value="Genomic_DNA"/>
</dbReference>
<dbReference type="SUPFAM" id="SSF53098">
    <property type="entry name" value="Ribonuclease H-like"/>
    <property type="match status" value="1"/>
</dbReference>
<evidence type="ECO:0000259" key="1">
    <source>
        <dbReference type="Pfam" id="PF25597"/>
    </source>
</evidence>
<dbReference type="GO" id="GO:0003676">
    <property type="term" value="F:nucleic acid binding"/>
    <property type="evidence" value="ECO:0007669"/>
    <property type="project" value="InterPro"/>
</dbReference>
<proteinExistence type="predicted"/>
<evidence type="ECO:0000313" key="3">
    <source>
        <dbReference type="Proteomes" id="UP000479710"/>
    </source>
</evidence>
<feature type="domain" description="Retroviral polymerase SH3-like" evidence="1">
    <location>
        <begin position="61"/>
        <end position="101"/>
    </location>
</feature>
<dbReference type="InterPro" id="IPR057670">
    <property type="entry name" value="SH3_retrovirus"/>
</dbReference>
<dbReference type="InterPro" id="IPR012337">
    <property type="entry name" value="RNaseH-like_sf"/>
</dbReference>
<evidence type="ECO:0000313" key="2">
    <source>
        <dbReference type="EMBL" id="KAF0892610.1"/>
    </source>
</evidence>
<dbReference type="Pfam" id="PF25597">
    <property type="entry name" value="SH3_retrovirus"/>
    <property type="match status" value="1"/>
</dbReference>
<sequence length="102" mass="11784">MAITCSLLKAKRLPGEFWGEAVMTAVYLLNCSPAKSLTGKTLYEAWHDRKPSVHHLRTFGCLAYIKIVKLNMKKLEDRSLKTIFLRYETGSKAYWIYDPVEK</sequence>
<comment type="caution">
    <text evidence="2">The sequence shown here is derived from an EMBL/GenBank/DDBJ whole genome shotgun (WGS) entry which is preliminary data.</text>
</comment>
<keyword evidence="3" id="KW-1185">Reference proteome</keyword>
<dbReference type="OrthoDB" id="787177at2759"/>
<dbReference type="PANTHER" id="PTHR42648:SF25">
    <property type="entry name" value="RNA-DIRECTED DNA POLYMERASE"/>
    <property type="match status" value="1"/>
</dbReference>
<accession>A0A6G1BX98</accession>
<dbReference type="PANTHER" id="PTHR42648">
    <property type="entry name" value="TRANSPOSASE, PUTATIVE-RELATED"/>
    <property type="match status" value="1"/>
</dbReference>
<dbReference type="Gene3D" id="3.30.420.10">
    <property type="entry name" value="Ribonuclease H-like superfamily/Ribonuclease H"/>
    <property type="match status" value="1"/>
</dbReference>
<dbReference type="AlphaFoldDB" id="A0A6G1BX98"/>